<name>A0A2H9T177_9BACT</name>
<sequence>MFYFFFSIGIKILFLLTTIFYVVYFIAVLQWAEKKITFIVVPILYTFKFFLIGFFVVLIISILLNYIPIALQNFPKTL</sequence>
<evidence type="ECO:0000313" key="2">
    <source>
        <dbReference type="EMBL" id="PJE69472.1"/>
    </source>
</evidence>
<keyword evidence="1" id="KW-1133">Transmembrane helix</keyword>
<comment type="caution">
    <text evidence="2">The sequence shown here is derived from an EMBL/GenBank/DDBJ whole genome shotgun (WGS) entry which is preliminary data.</text>
</comment>
<proteinExistence type="predicted"/>
<organism evidence="2 3">
    <name type="scientific">Candidatus Staskawiczbacteria bacterium CG10_big_fil_rev_8_21_14_0_10_38_10</name>
    <dbReference type="NCBI Taxonomy" id="1974891"/>
    <lineage>
        <taxon>Bacteria</taxon>
        <taxon>Candidatus Staskawicziibacteriota</taxon>
    </lineage>
</organism>
<feature type="transmembrane region" description="Helical" evidence="1">
    <location>
        <begin position="38"/>
        <end position="67"/>
    </location>
</feature>
<dbReference type="EMBL" id="PFEN01000034">
    <property type="protein sequence ID" value="PJE69472.1"/>
    <property type="molecule type" value="Genomic_DNA"/>
</dbReference>
<protein>
    <submittedName>
        <fullName evidence="2">Uncharacterized protein</fullName>
    </submittedName>
</protein>
<evidence type="ECO:0000256" key="1">
    <source>
        <dbReference type="SAM" id="Phobius"/>
    </source>
</evidence>
<dbReference type="Proteomes" id="UP000236946">
    <property type="component" value="Unassembled WGS sequence"/>
</dbReference>
<reference evidence="3" key="1">
    <citation type="submission" date="2017-09" db="EMBL/GenBank/DDBJ databases">
        <title>Depth-based differentiation of microbial function through sediment-hosted aquifers and enrichment of novel symbionts in the deep terrestrial subsurface.</title>
        <authorList>
            <person name="Probst A.J."/>
            <person name="Ladd B."/>
            <person name="Jarett J.K."/>
            <person name="Geller-Mcgrath D.E."/>
            <person name="Sieber C.M.K."/>
            <person name="Emerson J.B."/>
            <person name="Anantharaman K."/>
            <person name="Thomas B.C."/>
            <person name="Malmstrom R."/>
            <person name="Stieglmeier M."/>
            <person name="Klingl A."/>
            <person name="Woyke T."/>
            <person name="Ryan C.M."/>
            <person name="Banfield J.F."/>
        </authorList>
    </citation>
    <scope>NUCLEOTIDE SEQUENCE [LARGE SCALE GENOMIC DNA]</scope>
</reference>
<keyword evidence="1" id="KW-0472">Membrane</keyword>
<keyword evidence="1" id="KW-0812">Transmembrane</keyword>
<accession>A0A2H9T177</accession>
<dbReference type="AlphaFoldDB" id="A0A2H9T177"/>
<gene>
    <name evidence="2" type="ORF">COU98_01890</name>
</gene>
<evidence type="ECO:0000313" key="3">
    <source>
        <dbReference type="Proteomes" id="UP000236946"/>
    </source>
</evidence>
<feature type="transmembrane region" description="Helical" evidence="1">
    <location>
        <begin position="12"/>
        <end position="32"/>
    </location>
</feature>